<sequence length="466" mass="52773">MGHGDNIGKYRCSRTIGEGSFAKVKLAVDSSNCRPVAIKIIDKDKIQGDDYMRCQVQSEIKTMKLLNHPNIIRIHEVIGTKSKIYIVMEYASGGQLSDKLAYAKKFSEWEARKLFQQLIDAVDYCHARGVYHRDLKPENLLLDGRGNLKISDFGLSALRKPGDLLSTACGSPCYVAPELLVKKSYNGAAADTWSCGVILYELLAGFLPFDDRNLINLYKKIYKADYMCPPWFTRGQRRMLTKILEPSPKKRITITEIIEDEWFQVDYEPAIVYDSHEKIYVDDVTAAFQSTEEKGDIGMKKSSSFINAFQLIAMSHDLNLSGLFEEEDEHTEKTMLVSKLAFGETMKMVEDAATETTLLVERVYNKMKIHPKMTRCPRSYCNLSAEVIELAPTHCVIELSRSSGKLGEYREFFQRLSYLLTENSGATAQTDVFDLLKCNSSIVEDFRCPVEELTAKSIDLRGYSSS</sequence>
<dbReference type="Proteomes" id="UP001057402">
    <property type="component" value="Chromosome 3"/>
</dbReference>
<name>A0ACB9RQ20_9MYRT</name>
<gene>
    <name evidence="1" type="ORF">MLD38_007211</name>
</gene>
<evidence type="ECO:0000313" key="2">
    <source>
        <dbReference type="Proteomes" id="UP001057402"/>
    </source>
</evidence>
<comment type="caution">
    <text evidence="1">The sequence shown here is derived from an EMBL/GenBank/DDBJ whole genome shotgun (WGS) entry which is preliminary data.</text>
</comment>
<evidence type="ECO:0000313" key="1">
    <source>
        <dbReference type="EMBL" id="KAI4381103.1"/>
    </source>
</evidence>
<keyword evidence="2" id="KW-1185">Reference proteome</keyword>
<protein>
    <submittedName>
        <fullName evidence="1">Uncharacterized protein</fullName>
    </submittedName>
</protein>
<reference evidence="2" key="1">
    <citation type="journal article" date="2023" name="Front. Plant Sci.">
        <title>Chromosomal-level genome assembly of Melastoma candidum provides insights into trichome evolution.</title>
        <authorList>
            <person name="Zhong Y."/>
            <person name="Wu W."/>
            <person name="Sun C."/>
            <person name="Zou P."/>
            <person name="Liu Y."/>
            <person name="Dai S."/>
            <person name="Zhou R."/>
        </authorList>
    </citation>
    <scope>NUCLEOTIDE SEQUENCE [LARGE SCALE GENOMIC DNA]</scope>
</reference>
<proteinExistence type="predicted"/>
<accession>A0ACB9RQ20</accession>
<organism evidence="1 2">
    <name type="scientific">Melastoma candidum</name>
    <dbReference type="NCBI Taxonomy" id="119954"/>
    <lineage>
        <taxon>Eukaryota</taxon>
        <taxon>Viridiplantae</taxon>
        <taxon>Streptophyta</taxon>
        <taxon>Embryophyta</taxon>
        <taxon>Tracheophyta</taxon>
        <taxon>Spermatophyta</taxon>
        <taxon>Magnoliopsida</taxon>
        <taxon>eudicotyledons</taxon>
        <taxon>Gunneridae</taxon>
        <taxon>Pentapetalae</taxon>
        <taxon>rosids</taxon>
        <taxon>malvids</taxon>
        <taxon>Myrtales</taxon>
        <taxon>Melastomataceae</taxon>
        <taxon>Melastomatoideae</taxon>
        <taxon>Melastomateae</taxon>
        <taxon>Melastoma</taxon>
    </lineage>
</organism>
<dbReference type="EMBL" id="CM042882">
    <property type="protein sequence ID" value="KAI4381103.1"/>
    <property type="molecule type" value="Genomic_DNA"/>
</dbReference>